<evidence type="ECO:0000256" key="8">
    <source>
        <dbReference type="ARBA" id="ARBA00022989"/>
    </source>
</evidence>
<evidence type="ECO:0000256" key="3">
    <source>
        <dbReference type="ARBA" id="ARBA00008281"/>
    </source>
</evidence>
<reference evidence="11 12" key="1">
    <citation type="journal article" date="2010" name="Stand. Genomic Sci.">
        <title>Complete genome sequence of Desulfarculus baarsii type strain (2st14).</title>
        <authorList>
            <person name="Sun H."/>
            <person name="Spring S."/>
            <person name="Lapidus A."/>
            <person name="Davenport K."/>
            <person name="Del Rio T.G."/>
            <person name="Tice H."/>
            <person name="Nolan M."/>
            <person name="Copeland A."/>
            <person name="Cheng J.F."/>
            <person name="Lucas S."/>
            <person name="Tapia R."/>
            <person name="Goodwin L."/>
            <person name="Pitluck S."/>
            <person name="Ivanova N."/>
            <person name="Pagani I."/>
            <person name="Mavromatis K."/>
            <person name="Ovchinnikova G."/>
            <person name="Pati A."/>
            <person name="Chen A."/>
            <person name="Palaniappan K."/>
            <person name="Hauser L."/>
            <person name="Chang Y.J."/>
            <person name="Jeffries C.D."/>
            <person name="Detter J.C."/>
            <person name="Han C."/>
            <person name="Rohde M."/>
            <person name="Brambilla E."/>
            <person name="Goker M."/>
            <person name="Woyke T."/>
            <person name="Bristow J."/>
            <person name="Eisen J.A."/>
            <person name="Markowitz V."/>
            <person name="Hugenholtz P."/>
            <person name="Kyrpides N.C."/>
            <person name="Klenk H.P."/>
            <person name="Land M."/>
        </authorList>
    </citation>
    <scope>NUCLEOTIDE SEQUENCE [LARGE SCALE GENOMIC DNA]</scope>
    <source>
        <strain evidence="12">ATCC 33931 / DSM 2075 / LMG 7858 / VKM B-1802 / 2st14</strain>
    </source>
</reference>
<dbReference type="EMBL" id="CP002085">
    <property type="protein sequence ID" value="ADK85686.1"/>
    <property type="molecule type" value="Genomic_DNA"/>
</dbReference>
<protein>
    <recommendedName>
        <fullName evidence="10">Flagellar protein FliL</fullName>
    </recommendedName>
</protein>
<keyword evidence="4 10" id="KW-1003">Cell membrane</keyword>
<comment type="function">
    <text evidence="1 10">Controls the rotational direction of flagella during chemotaxis.</text>
</comment>
<gene>
    <name evidence="11" type="ordered locus">Deba_2324</name>
</gene>
<keyword evidence="7 10" id="KW-0283">Flagellar rotation</keyword>
<dbReference type="Pfam" id="PF03748">
    <property type="entry name" value="FliL"/>
    <property type="match status" value="1"/>
</dbReference>
<dbReference type="PANTHER" id="PTHR35091">
    <property type="entry name" value="FLAGELLAR PROTEIN FLIL"/>
    <property type="match status" value="1"/>
</dbReference>
<keyword evidence="9 10" id="KW-0472">Membrane</keyword>
<keyword evidence="11" id="KW-0966">Cell projection</keyword>
<name>E1QJE3_DESB2</name>
<dbReference type="AlphaFoldDB" id="E1QJE3"/>
<keyword evidence="5 10" id="KW-0145">Chemotaxis</keyword>
<dbReference type="HOGENOM" id="CLU_1101487_0_0_7"/>
<dbReference type="KEGG" id="dbr:Deba_2324"/>
<comment type="similarity">
    <text evidence="3 10">Belongs to the FliL family.</text>
</comment>
<dbReference type="GO" id="GO:0071978">
    <property type="term" value="P:bacterial-type flagellum-dependent swarming motility"/>
    <property type="evidence" value="ECO:0007669"/>
    <property type="project" value="TreeGrafter"/>
</dbReference>
<dbReference type="InterPro" id="IPR005503">
    <property type="entry name" value="FliL"/>
</dbReference>
<evidence type="ECO:0000256" key="7">
    <source>
        <dbReference type="ARBA" id="ARBA00022779"/>
    </source>
</evidence>
<dbReference type="GO" id="GO:0006935">
    <property type="term" value="P:chemotaxis"/>
    <property type="evidence" value="ECO:0007669"/>
    <property type="project" value="UniProtKB-KW"/>
</dbReference>
<dbReference type="STRING" id="644282.Deba_2324"/>
<accession>E1QJE3</accession>
<keyword evidence="11" id="KW-0969">Cilium</keyword>
<sequence length="252" mass="27698">MAQQQTKSPPAAVEGLNEAFDESILAEIEQRLEGGDDQFDESIAVGDKVELDRVDLPLDGFLPEGPKLESGEIEIDLADSGHLAGSTPGPEEEPQPPSKLKRLLLAVGSLVLVVAIAGGTGFWFSRQEAQKLPDAESLPPWMVRQAMPSVEDELMLGLEPFIVPLLDTKQGQILRVVVTLESMDGLSKSSLIEKNLDVRDVIYRALRDRPASELQKANQNRLLQAQIKAELNHALGREWVHKVYFSQFLISG</sequence>
<keyword evidence="8 10" id="KW-1133">Transmembrane helix</keyword>
<dbReference type="Proteomes" id="UP000009047">
    <property type="component" value="Chromosome"/>
</dbReference>
<dbReference type="eggNOG" id="COG1580">
    <property type="taxonomic scope" value="Bacteria"/>
</dbReference>
<evidence type="ECO:0000256" key="6">
    <source>
        <dbReference type="ARBA" id="ARBA00022692"/>
    </source>
</evidence>
<dbReference type="RefSeq" id="WP_013259125.1">
    <property type="nucleotide sequence ID" value="NC_014365.1"/>
</dbReference>
<evidence type="ECO:0000256" key="1">
    <source>
        <dbReference type="ARBA" id="ARBA00002254"/>
    </source>
</evidence>
<evidence type="ECO:0000256" key="4">
    <source>
        <dbReference type="ARBA" id="ARBA00022475"/>
    </source>
</evidence>
<evidence type="ECO:0000256" key="9">
    <source>
        <dbReference type="ARBA" id="ARBA00023136"/>
    </source>
</evidence>
<evidence type="ECO:0000313" key="11">
    <source>
        <dbReference type="EMBL" id="ADK85686.1"/>
    </source>
</evidence>
<feature type="transmembrane region" description="Helical" evidence="10">
    <location>
        <begin position="103"/>
        <end position="124"/>
    </location>
</feature>
<comment type="subcellular location">
    <subcellularLocation>
        <location evidence="2">Cell membrane</location>
        <topology evidence="2">Single-pass membrane protein</topology>
    </subcellularLocation>
</comment>
<evidence type="ECO:0000256" key="5">
    <source>
        <dbReference type="ARBA" id="ARBA00022500"/>
    </source>
</evidence>
<keyword evidence="11" id="KW-0282">Flagellum</keyword>
<dbReference type="GO" id="GO:0005886">
    <property type="term" value="C:plasma membrane"/>
    <property type="evidence" value="ECO:0007669"/>
    <property type="project" value="UniProtKB-SubCell"/>
</dbReference>
<evidence type="ECO:0000313" key="12">
    <source>
        <dbReference type="Proteomes" id="UP000009047"/>
    </source>
</evidence>
<dbReference type="OrthoDB" id="5518298at2"/>
<organism evidence="11 12">
    <name type="scientific">Desulfarculus baarsii (strain ATCC 33931 / DSM 2075 / LMG 7858 / VKM B-1802 / 2st14)</name>
    <dbReference type="NCBI Taxonomy" id="644282"/>
    <lineage>
        <taxon>Bacteria</taxon>
        <taxon>Pseudomonadati</taxon>
        <taxon>Thermodesulfobacteriota</taxon>
        <taxon>Desulfarculia</taxon>
        <taxon>Desulfarculales</taxon>
        <taxon>Desulfarculaceae</taxon>
        <taxon>Desulfarculus</taxon>
    </lineage>
</organism>
<keyword evidence="12" id="KW-1185">Reference proteome</keyword>
<dbReference type="GO" id="GO:0009425">
    <property type="term" value="C:bacterial-type flagellum basal body"/>
    <property type="evidence" value="ECO:0007669"/>
    <property type="project" value="InterPro"/>
</dbReference>
<evidence type="ECO:0000256" key="10">
    <source>
        <dbReference type="RuleBase" id="RU364125"/>
    </source>
</evidence>
<proteinExistence type="inferred from homology"/>
<keyword evidence="6 10" id="KW-0812">Transmembrane</keyword>
<evidence type="ECO:0000256" key="2">
    <source>
        <dbReference type="ARBA" id="ARBA00004162"/>
    </source>
</evidence>
<dbReference type="PANTHER" id="PTHR35091:SF2">
    <property type="entry name" value="FLAGELLAR PROTEIN FLIL"/>
    <property type="match status" value="1"/>
</dbReference>